<name>A0A7Z0B2B1_9BURK</name>
<evidence type="ECO:0000313" key="2">
    <source>
        <dbReference type="Proteomes" id="UP000572540"/>
    </source>
</evidence>
<comment type="caution">
    <text evidence="1">The sequence shown here is derived from an EMBL/GenBank/DDBJ whole genome shotgun (WGS) entry which is preliminary data.</text>
</comment>
<reference evidence="1 2" key="1">
    <citation type="submission" date="2020-07" db="EMBL/GenBank/DDBJ databases">
        <title>Exploring microbial biodiversity for novel pathways involved in the catabolism of aromatic compounds derived from lignin.</title>
        <authorList>
            <person name="Elkins J."/>
        </authorList>
    </citation>
    <scope>NUCLEOTIDE SEQUENCE [LARGE SCALE GENOMIC DNA]</scope>
    <source>
        <strain evidence="1 2">H2C3B</strain>
    </source>
</reference>
<accession>A0A7Z0B2B1</accession>
<dbReference type="EMBL" id="JACCAU010000001">
    <property type="protein sequence ID" value="NYH18786.1"/>
    <property type="molecule type" value="Genomic_DNA"/>
</dbReference>
<dbReference type="Proteomes" id="UP000572540">
    <property type="component" value="Unassembled WGS sequence"/>
</dbReference>
<gene>
    <name evidence="1" type="ORF">GGD41_006014</name>
</gene>
<organism evidence="1 2">
    <name type="scientific">Paraburkholderia bryophila</name>
    <dbReference type="NCBI Taxonomy" id="420952"/>
    <lineage>
        <taxon>Bacteria</taxon>
        <taxon>Pseudomonadati</taxon>
        <taxon>Pseudomonadota</taxon>
        <taxon>Betaproteobacteria</taxon>
        <taxon>Burkholderiales</taxon>
        <taxon>Burkholderiaceae</taxon>
        <taxon>Paraburkholderia</taxon>
    </lineage>
</organism>
<proteinExistence type="predicted"/>
<protein>
    <submittedName>
        <fullName evidence="1">Uncharacterized protein</fullName>
    </submittedName>
</protein>
<sequence>MCIDVLYVSCENRVLWAMPISIWLDRPRNLGCWQR</sequence>
<evidence type="ECO:0000313" key="1">
    <source>
        <dbReference type="EMBL" id="NYH18786.1"/>
    </source>
</evidence>
<dbReference type="AlphaFoldDB" id="A0A7Z0B2B1"/>